<proteinExistence type="predicted"/>
<dbReference type="AlphaFoldDB" id="A0A9Q3ICC0"/>
<keyword evidence="3" id="KW-1185">Reference proteome</keyword>
<dbReference type="EMBL" id="AVOT02042553">
    <property type="protein sequence ID" value="MBW0537971.1"/>
    <property type="molecule type" value="Genomic_DNA"/>
</dbReference>
<evidence type="ECO:0000313" key="3">
    <source>
        <dbReference type="Proteomes" id="UP000765509"/>
    </source>
</evidence>
<comment type="caution">
    <text evidence="2">The sequence shown here is derived from an EMBL/GenBank/DDBJ whole genome shotgun (WGS) entry which is preliminary data.</text>
</comment>
<feature type="region of interest" description="Disordered" evidence="1">
    <location>
        <begin position="140"/>
        <end position="177"/>
    </location>
</feature>
<accession>A0A9Q3ICC0</accession>
<reference evidence="2" key="1">
    <citation type="submission" date="2021-03" db="EMBL/GenBank/DDBJ databases">
        <title>Draft genome sequence of rust myrtle Austropuccinia psidii MF-1, a brazilian biotype.</title>
        <authorList>
            <person name="Quecine M.C."/>
            <person name="Pachon D.M.R."/>
            <person name="Bonatelli M.L."/>
            <person name="Correr F.H."/>
            <person name="Franceschini L.M."/>
            <person name="Leite T.F."/>
            <person name="Margarido G.R.A."/>
            <person name="Almeida C.A."/>
            <person name="Ferrarezi J.A."/>
            <person name="Labate C.A."/>
        </authorList>
    </citation>
    <scope>NUCLEOTIDE SEQUENCE</scope>
    <source>
        <strain evidence="2">MF-1</strain>
    </source>
</reference>
<sequence length="229" mass="26308">MALIDYIDGLFIDVPSIPDYWITASVNTQFKGHVSIWYTEMKEIHGRRRWPWWKSQIIQAYSNDEESQTPETNARRARECSEIEFKEKQPFRVELKDKPRERVAEVAKKQNSCHCCGSTGGHAKNCPKAKKKVYAIEKVQEEESPTEESDSDYMGDAIREKSDEEKDSRAEFLVEYQGAPPVEIKDIQLEAGMPQDTSKKSLCKNTQDGQTLLVTPTKGMAYTHRTPQK</sequence>
<gene>
    <name evidence="2" type="ORF">O181_077686</name>
</gene>
<feature type="compositionally biased region" description="Acidic residues" evidence="1">
    <location>
        <begin position="142"/>
        <end position="153"/>
    </location>
</feature>
<protein>
    <submittedName>
        <fullName evidence="2">Uncharacterized protein</fullName>
    </submittedName>
</protein>
<evidence type="ECO:0000256" key="1">
    <source>
        <dbReference type="SAM" id="MobiDB-lite"/>
    </source>
</evidence>
<evidence type="ECO:0000313" key="2">
    <source>
        <dbReference type="EMBL" id="MBW0537971.1"/>
    </source>
</evidence>
<feature type="compositionally biased region" description="Basic and acidic residues" evidence="1">
    <location>
        <begin position="157"/>
        <end position="172"/>
    </location>
</feature>
<dbReference type="Proteomes" id="UP000765509">
    <property type="component" value="Unassembled WGS sequence"/>
</dbReference>
<organism evidence="2 3">
    <name type="scientific">Austropuccinia psidii MF-1</name>
    <dbReference type="NCBI Taxonomy" id="1389203"/>
    <lineage>
        <taxon>Eukaryota</taxon>
        <taxon>Fungi</taxon>
        <taxon>Dikarya</taxon>
        <taxon>Basidiomycota</taxon>
        <taxon>Pucciniomycotina</taxon>
        <taxon>Pucciniomycetes</taxon>
        <taxon>Pucciniales</taxon>
        <taxon>Sphaerophragmiaceae</taxon>
        <taxon>Austropuccinia</taxon>
    </lineage>
</organism>
<feature type="region of interest" description="Disordered" evidence="1">
    <location>
        <begin position="191"/>
        <end position="229"/>
    </location>
</feature>
<feature type="compositionally biased region" description="Polar residues" evidence="1">
    <location>
        <begin position="203"/>
        <end position="214"/>
    </location>
</feature>
<name>A0A9Q3ICC0_9BASI</name>